<dbReference type="PROSITE" id="PS00028">
    <property type="entry name" value="ZINC_FINGER_C2H2_1"/>
    <property type="match status" value="5"/>
</dbReference>
<dbReference type="PANTHER" id="PTHR24381">
    <property type="entry name" value="ZINC FINGER PROTEIN"/>
    <property type="match status" value="1"/>
</dbReference>
<dbReference type="EMBL" id="OB662266">
    <property type="protein sequence ID" value="CAD7229761.1"/>
    <property type="molecule type" value="Genomic_DNA"/>
</dbReference>
<keyword evidence="6" id="KW-0539">Nucleus</keyword>
<evidence type="ECO:0000256" key="3">
    <source>
        <dbReference type="ARBA" id="ARBA00022737"/>
    </source>
</evidence>
<reference evidence="8" key="1">
    <citation type="submission" date="2020-11" db="EMBL/GenBank/DDBJ databases">
        <authorList>
            <person name="Tran Van P."/>
        </authorList>
    </citation>
    <scope>NUCLEOTIDE SEQUENCE</scope>
</reference>
<evidence type="ECO:0000256" key="6">
    <source>
        <dbReference type="ARBA" id="ARBA00023242"/>
    </source>
</evidence>
<gene>
    <name evidence="8" type="ORF">CTOB1V02_LOCUS7627</name>
</gene>
<dbReference type="PANTHER" id="PTHR24381:SF436">
    <property type="entry name" value="ZINC FINGER PROTEIN 768"/>
    <property type="match status" value="1"/>
</dbReference>
<dbReference type="GO" id="GO:0000977">
    <property type="term" value="F:RNA polymerase II transcription regulatory region sequence-specific DNA binding"/>
    <property type="evidence" value="ECO:0007669"/>
    <property type="project" value="TreeGrafter"/>
</dbReference>
<evidence type="ECO:0000256" key="1">
    <source>
        <dbReference type="ARBA" id="ARBA00004123"/>
    </source>
</evidence>
<dbReference type="FunFam" id="3.30.160.60:FF:000446">
    <property type="entry name" value="Zinc finger protein"/>
    <property type="match status" value="1"/>
</dbReference>
<dbReference type="Gene3D" id="3.30.160.60">
    <property type="entry name" value="Classic Zinc Finger"/>
    <property type="match status" value="9"/>
</dbReference>
<keyword evidence="2" id="KW-0479">Metal-binding</keyword>
<dbReference type="PROSITE" id="PS50157">
    <property type="entry name" value="ZINC_FINGER_C2H2_2"/>
    <property type="match status" value="8"/>
</dbReference>
<dbReference type="InterPro" id="IPR013087">
    <property type="entry name" value="Znf_C2H2_type"/>
</dbReference>
<dbReference type="FunFam" id="3.30.160.60:FF:000744">
    <property type="entry name" value="zinc finger E-box-binding homeobox 1"/>
    <property type="match status" value="1"/>
</dbReference>
<feature type="compositionally biased region" description="Polar residues" evidence="7">
    <location>
        <begin position="247"/>
        <end position="257"/>
    </location>
</feature>
<dbReference type="OrthoDB" id="6077919at2759"/>
<dbReference type="InterPro" id="IPR036236">
    <property type="entry name" value="Znf_C2H2_sf"/>
</dbReference>
<evidence type="ECO:0000256" key="5">
    <source>
        <dbReference type="ARBA" id="ARBA00022833"/>
    </source>
</evidence>
<evidence type="ECO:0000313" key="8">
    <source>
        <dbReference type="EMBL" id="CAD7229761.1"/>
    </source>
</evidence>
<proteinExistence type="predicted"/>
<dbReference type="GO" id="GO:0008270">
    <property type="term" value="F:zinc ion binding"/>
    <property type="evidence" value="ECO:0007669"/>
    <property type="project" value="UniProtKB-KW"/>
</dbReference>
<dbReference type="SUPFAM" id="SSF57667">
    <property type="entry name" value="beta-beta-alpha zinc fingers"/>
    <property type="match status" value="5"/>
</dbReference>
<dbReference type="GO" id="GO:0005634">
    <property type="term" value="C:nucleus"/>
    <property type="evidence" value="ECO:0007669"/>
    <property type="project" value="UniProtKB-SubCell"/>
</dbReference>
<dbReference type="Pfam" id="PF00096">
    <property type="entry name" value="zf-C2H2"/>
    <property type="match status" value="3"/>
</dbReference>
<dbReference type="AlphaFoldDB" id="A0A7R8WG55"/>
<dbReference type="GO" id="GO:0000981">
    <property type="term" value="F:DNA-binding transcription factor activity, RNA polymerase II-specific"/>
    <property type="evidence" value="ECO:0007669"/>
    <property type="project" value="TreeGrafter"/>
</dbReference>
<keyword evidence="5" id="KW-0862">Zinc</keyword>
<evidence type="ECO:0000256" key="7">
    <source>
        <dbReference type="SAM" id="MobiDB-lite"/>
    </source>
</evidence>
<dbReference type="FunFam" id="3.30.160.60:FF:000624">
    <property type="entry name" value="zinc finger protein 697"/>
    <property type="match status" value="1"/>
</dbReference>
<feature type="region of interest" description="Disordered" evidence="7">
    <location>
        <begin position="240"/>
        <end position="280"/>
    </location>
</feature>
<protein>
    <submittedName>
        <fullName evidence="8">Uncharacterized protein</fullName>
    </submittedName>
</protein>
<dbReference type="SMART" id="SM00355">
    <property type="entry name" value="ZnF_C2H2"/>
    <property type="match status" value="6"/>
</dbReference>
<keyword evidence="4" id="KW-0863">Zinc-finger</keyword>
<keyword evidence="3" id="KW-0677">Repeat</keyword>
<evidence type="ECO:0000256" key="4">
    <source>
        <dbReference type="ARBA" id="ARBA00022771"/>
    </source>
</evidence>
<sequence length="684" mass="77634">MVLDLVLLRVRALLLPTNTGEKRIACRICGKAFADRSALGRQKLIQSGEKPFACVIYGKAFAYRSALVMSVFKEFKSFEERTRQSGETFEFRILVSNHMTHKFIHNGEKLCLQNLWKIFRTQPLFIHAQIEFRHAGEMAFSCPICWKQGGTSPSEFKSFEERTRRSGETFEFRILVSNHMTNKFIHNGEKLLAEFVENLSHTTTIYPRTTDNEYALPKFDANEILTDPDEFRESEETPLLTDFVPGSTDNNNQTSSARARDQIEVSEDEGPIRKRKNSRSHCQQKKRFTCGVCGKSLSTKQSLQYHEFTHTGEKPFACRVCGKSFAQRGHLSTHKLIHKFVQNLPRTPTIYPRTSGHMLEKGNSVAVFVGKDFEAGRDFTITKRNTLKRLSPVMLCVISLYEQICGKAFDDSSALGRHKLIHSGEKRFACRICGKAFDDSSALGRHKWIHSGEKPFACRVCGKGFRSKVGYQGHTKEHCEEEKSVCALCGDPFRLPEDLEKHLKWHIQSVCCCTVFCLISEIVPLECCYFQLHFSHNERLHQKGDVQVRICGKAFADMSALGRHKLIQSGEKSPDCRICGKLFADRSALCRQKLIQSGEKRFACRICGNAVADRSALVTSGFEKFKSLQLRTRRKVKRSNFELGFQLAPPASSSTIEGNSAWKICGKYFAHNHHLSTHKLTPAG</sequence>
<evidence type="ECO:0000256" key="2">
    <source>
        <dbReference type="ARBA" id="ARBA00022723"/>
    </source>
</evidence>
<organism evidence="8">
    <name type="scientific">Cyprideis torosa</name>
    <dbReference type="NCBI Taxonomy" id="163714"/>
    <lineage>
        <taxon>Eukaryota</taxon>
        <taxon>Metazoa</taxon>
        <taxon>Ecdysozoa</taxon>
        <taxon>Arthropoda</taxon>
        <taxon>Crustacea</taxon>
        <taxon>Oligostraca</taxon>
        <taxon>Ostracoda</taxon>
        <taxon>Podocopa</taxon>
        <taxon>Podocopida</taxon>
        <taxon>Cytherocopina</taxon>
        <taxon>Cytheroidea</taxon>
        <taxon>Cytherideidae</taxon>
        <taxon>Cyprideis</taxon>
    </lineage>
</organism>
<comment type="subcellular location">
    <subcellularLocation>
        <location evidence="1">Nucleus</location>
    </subcellularLocation>
</comment>
<name>A0A7R8WG55_9CRUS</name>
<accession>A0A7R8WG55</accession>